<dbReference type="Proteomes" id="UP000022910">
    <property type="component" value="Unassembled WGS sequence"/>
</dbReference>
<dbReference type="EMBL" id="JEMT01010227">
    <property type="protein sequence ID" value="EXX77737.1"/>
    <property type="molecule type" value="Genomic_DNA"/>
</dbReference>
<keyword evidence="7" id="KW-0808">Transferase</keyword>
<name>A0A015K7P9_RHIIW</name>
<keyword evidence="5 6" id="KW-0349">Heme</keyword>
<evidence type="ECO:0000313" key="7">
    <source>
        <dbReference type="EMBL" id="EXX77737.1"/>
    </source>
</evidence>
<keyword evidence="3 5" id="KW-0479">Metal-binding</keyword>
<dbReference type="CDD" id="cd11041">
    <property type="entry name" value="CYP503A1-like"/>
    <property type="match status" value="1"/>
</dbReference>
<evidence type="ECO:0000256" key="1">
    <source>
        <dbReference type="ARBA" id="ARBA00001971"/>
    </source>
</evidence>
<dbReference type="GO" id="GO:0016705">
    <property type="term" value="F:oxidoreductase activity, acting on paired donors, with incorporation or reduction of molecular oxygen"/>
    <property type="evidence" value="ECO:0007669"/>
    <property type="project" value="InterPro"/>
</dbReference>
<accession>A0A015K7P9</accession>
<dbReference type="PROSITE" id="PS00086">
    <property type="entry name" value="CYTOCHROME_P450"/>
    <property type="match status" value="1"/>
</dbReference>
<dbReference type="PRINTS" id="PR00465">
    <property type="entry name" value="EP450IV"/>
</dbReference>
<keyword evidence="6" id="KW-0560">Oxidoreductase</keyword>
<evidence type="ECO:0000256" key="3">
    <source>
        <dbReference type="ARBA" id="ARBA00022723"/>
    </source>
</evidence>
<dbReference type="HOGENOM" id="CLU_022195_1_1_1"/>
<evidence type="ECO:0000256" key="6">
    <source>
        <dbReference type="RuleBase" id="RU000461"/>
    </source>
</evidence>
<keyword evidence="6" id="KW-0503">Monooxygenase</keyword>
<reference evidence="7 8" key="1">
    <citation type="submission" date="2014-02" db="EMBL/GenBank/DDBJ databases">
        <title>Single nucleus genome sequencing reveals high similarity among nuclei of an endomycorrhizal fungus.</title>
        <authorList>
            <person name="Lin K."/>
            <person name="Geurts R."/>
            <person name="Zhang Z."/>
            <person name="Limpens E."/>
            <person name="Saunders D.G."/>
            <person name="Mu D."/>
            <person name="Pang E."/>
            <person name="Cao H."/>
            <person name="Cha H."/>
            <person name="Lin T."/>
            <person name="Zhou Q."/>
            <person name="Shang Y."/>
            <person name="Li Y."/>
            <person name="Ivanov S."/>
            <person name="Sharma T."/>
            <person name="Velzen R.V."/>
            <person name="Ruijter N.D."/>
            <person name="Aanen D.K."/>
            <person name="Win J."/>
            <person name="Kamoun S."/>
            <person name="Bisseling T."/>
            <person name="Huang S."/>
        </authorList>
    </citation>
    <scope>NUCLEOTIDE SEQUENCE [LARGE SCALE GENOMIC DNA]</scope>
    <source>
        <strain evidence="8">DAOM197198w</strain>
    </source>
</reference>
<dbReference type="GO" id="GO:0008168">
    <property type="term" value="F:methyltransferase activity"/>
    <property type="evidence" value="ECO:0007669"/>
    <property type="project" value="UniProtKB-KW"/>
</dbReference>
<keyword evidence="7" id="KW-0489">Methyltransferase</keyword>
<dbReference type="GO" id="GO:0020037">
    <property type="term" value="F:heme binding"/>
    <property type="evidence" value="ECO:0007669"/>
    <property type="project" value="InterPro"/>
</dbReference>
<dbReference type="SMR" id="A0A015K7P9"/>
<dbReference type="STRING" id="1432141.A0A015K7P9"/>
<dbReference type="InterPro" id="IPR036396">
    <property type="entry name" value="Cyt_P450_sf"/>
</dbReference>
<dbReference type="GO" id="GO:0004497">
    <property type="term" value="F:monooxygenase activity"/>
    <property type="evidence" value="ECO:0007669"/>
    <property type="project" value="UniProtKB-KW"/>
</dbReference>
<dbReference type="GO" id="GO:0032259">
    <property type="term" value="P:methylation"/>
    <property type="evidence" value="ECO:0007669"/>
    <property type="project" value="UniProtKB-KW"/>
</dbReference>
<dbReference type="InterPro" id="IPR017972">
    <property type="entry name" value="Cyt_P450_CS"/>
</dbReference>
<sequence length="491" mass="56830">MNLIIQFISLGIIFFIASKLLRRNQELKLNEPPLVPYKLPIIGHTFDFYRNTEKFLAKCAEEYGETFSLYIFGKIETFVGSRLSPEVFKSDKDFNFDIAFKEKFPLEAFMDRADKYFAPLPRIIFTYLSQQLPSYTERVQRTLTKAIKEQIGDGTVLQPPLKTFQLIIARPIAASLLGEELSEDKELVNTVAYASSDFIPFLSIPPFLDFIYPLLHQKFMILLFKLFTNPFKVHREVIKRKLTPVLEKRLNDMKRDGESYVPPVDILQKLIELVIEDDYKADIDIITDYVITAIFAATHTTSTFLTNATHKYANHPEIQKELLEEQERLLENKSGPYYTSEQIDSLVKLDSFFKETLRMTTSIVFFEHKALNPYTFSSGHQVPKGRHVTTRLQEVHREEESQGENPNEFNFLRHVGAPAPRVEKNFLAFSFGKHACPGRYFATSEIKTALHYLLLNYNIKTVNDEIAIPQIKGPYRFSSDVGIVFEKRKDI</sequence>
<dbReference type="InterPro" id="IPR001128">
    <property type="entry name" value="Cyt_P450"/>
</dbReference>
<dbReference type="GO" id="GO:0005506">
    <property type="term" value="F:iron ion binding"/>
    <property type="evidence" value="ECO:0007669"/>
    <property type="project" value="InterPro"/>
</dbReference>
<comment type="similarity">
    <text evidence="2 6">Belongs to the cytochrome P450 family.</text>
</comment>
<evidence type="ECO:0000256" key="2">
    <source>
        <dbReference type="ARBA" id="ARBA00010617"/>
    </source>
</evidence>
<evidence type="ECO:0000313" key="8">
    <source>
        <dbReference type="Proteomes" id="UP000022910"/>
    </source>
</evidence>
<dbReference type="OMA" id="DIPCADE"/>
<dbReference type="AlphaFoldDB" id="A0A015K7P9"/>
<protein>
    <submittedName>
        <fullName evidence="7">Sterol 14-demethylase</fullName>
    </submittedName>
</protein>
<dbReference type="OrthoDB" id="1844152at2759"/>
<feature type="binding site" description="axial binding residue" evidence="5">
    <location>
        <position position="436"/>
    </location>
    <ligand>
        <name>heme</name>
        <dbReference type="ChEBI" id="CHEBI:30413"/>
    </ligand>
    <ligandPart>
        <name>Fe</name>
        <dbReference type="ChEBI" id="CHEBI:18248"/>
    </ligandPart>
</feature>
<keyword evidence="4 5" id="KW-0408">Iron</keyword>
<dbReference type="InterPro" id="IPR002403">
    <property type="entry name" value="Cyt_P450_E_grp-IV"/>
</dbReference>
<dbReference type="PANTHER" id="PTHR46206:SF7">
    <property type="entry name" value="P450, PUTATIVE (EUROFUNG)-RELATED"/>
    <property type="match status" value="1"/>
</dbReference>
<proteinExistence type="inferred from homology"/>
<keyword evidence="8" id="KW-1185">Reference proteome</keyword>
<organism evidence="7 8">
    <name type="scientific">Rhizophagus irregularis (strain DAOM 197198w)</name>
    <name type="common">Glomus intraradices</name>
    <dbReference type="NCBI Taxonomy" id="1432141"/>
    <lineage>
        <taxon>Eukaryota</taxon>
        <taxon>Fungi</taxon>
        <taxon>Fungi incertae sedis</taxon>
        <taxon>Mucoromycota</taxon>
        <taxon>Glomeromycotina</taxon>
        <taxon>Glomeromycetes</taxon>
        <taxon>Glomerales</taxon>
        <taxon>Glomeraceae</taxon>
        <taxon>Rhizophagus</taxon>
    </lineage>
</organism>
<evidence type="ECO:0000256" key="5">
    <source>
        <dbReference type="PIRSR" id="PIRSR602403-1"/>
    </source>
</evidence>
<dbReference type="SUPFAM" id="SSF48264">
    <property type="entry name" value="Cytochrome P450"/>
    <property type="match status" value="1"/>
</dbReference>
<dbReference type="PANTHER" id="PTHR46206">
    <property type="entry name" value="CYTOCHROME P450"/>
    <property type="match status" value="1"/>
</dbReference>
<comment type="caution">
    <text evidence="7">The sequence shown here is derived from an EMBL/GenBank/DDBJ whole genome shotgun (WGS) entry which is preliminary data.</text>
</comment>
<comment type="cofactor">
    <cofactor evidence="1 5">
        <name>heme</name>
        <dbReference type="ChEBI" id="CHEBI:30413"/>
    </cofactor>
</comment>
<dbReference type="Pfam" id="PF00067">
    <property type="entry name" value="p450"/>
    <property type="match status" value="1"/>
</dbReference>
<dbReference type="Gene3D" id="1.10.630.10">
    <property type="entry name" value="Cytochrome P450"/>
    <property type="match status" value="1"/>
</dbReference>
<gene>
    <name evidence="7" type="ORF">RirG_021110</name>
</gene>
<evidence type="ECO:0000256" key="4">
    <source>
        <dbReference type="ARBA" id="ARBA00023004"/>
    </source>
</evidence>